<accession>A0ABR4RL91</accession>
<comment type="caution">
    <text evidence="1">The sequence shown here is derived from an EMBL/GenBank/DDBJ whole genome shotgun (WGS) entry which is preliminary data.</text>
</comment>
<dbReference type="EMBL" id="JGWH01000013">
    <property type="protein sequence ID" value="KCV38320.1"/>
    <property type="molecule type" value="Genomic_DNA"/>
</dbReference>
<evidence type="ECO:0000313" key="2">
    <source>
        <dbReference type="Proteomes" id="UP000025756"/>
    </source>
</evidence>
<proteinExistence type="predicted"/>
<sequence>MLLRYPKSKWKAYSIPTETDARFMTLRTHLPYAAETFATI</sequence>
<evidence type="ECO:0008006" key="3">
    <source>
        <dbReference type="Google" id="ProtNLM"/>
    </source>
</evidence>
<evidence type="ECO:0000313" key="1">
    <source>
        <dbReference type="EMBL" id="KCV38320.1"/>
    </source>
</evidence>
<gene>
    <name evidence="1" type="ORF">L490_5370</name>
</gene>
<name>A0ABR4RL91_BORBO</name>
<protein>
    <recommendedName>
        <fullName evidence="3">Transposase</fullName>
    </recommendedName>
</protein>
<organism evidence="1 2">
    <name type="scientific">Bordetella bronchiseptica 00-P-2796</name>
    <dbReference type="NCBI Taxonomy" id="1331199"/>
    <lineage>
        <taxon>Bacteria</taxon>
        <taxon>Pseudomonadati</taxon>
        <taxon>Pseudomonadota</taxon>
        <taxon>Betaproteobacteria</taxon>
        <taxon>Burkholderiales</taxon>
        <taxon>Alcaligenaceae</taxon>
        <taxon>Bordetella</taxon>
    </lineage>
</organism>
<dbReference type="Proteomes" id="UP000025756">
    <property type="component" value="Unassembled WGS sequence"/>
</dbReference>
<reference evidence="1 2" key="1">
    <citation type="submission" date="2014-03" db="EMBL/GenBank/DDBJ databases">
        <title>Genome sequence of Bordetella bronchiseptica.</title>
        <authorList>
            <person name="Harvill E."/>
            <person name="Goodfield L.L."/>
            <person name="Ivanov Y.V."/>
            <person name="Meyer J.A."/>
            <person name="Muse S.J."/>
            <person name="Jacobs N."/>
            <person name="Bendor L."/>
            <person name="Smallridge W.E."/>
            <person name="Brinkac L.M."/>
            <person name="Sanka R."/>
            <person name="Kim M."/>
            <person name="Losada L."/>
        </authorList>
    </citation>
    <scope>NUCLEOTIDE SEQUENCE [LARGE SCALE GENOMIC DNA]</scope>
    <source>
        <strain evidence="1 2">00-P-2796</strain>
    </source>
</reference>
<keyword evidence="2" id="KW-1185">Reference proteome</keyword>